<comment type="caution">
    <text evidence="6">The sequence shown here is derived from an EMBL/GenBank/DDBJ whole genome shotgun (WGS) entry which is preliminary data.</text>
</comment>
<dbReference type="InterPro" id="IPR011990">
    <property type="entry name" value="TPR-like_helical_dom_sf"/>
</dbReference>
<accession>A0ABR8HTH1</accession>
<dbReference type="Gene3D" id="1.25.40.10">
    <property type="entry name" value="Tetratricopeptide repeat domain"/>
    <property type="match status" value="2"/>
</dbReference>
<protein>
    <submittedName>
        <fullName evidence="6">Tetratricopeptide repeat protein</fullName>
    </submittedName>
</protein>
<keyword evidence="3" id="KW-0677">Repeat</keyword>
<dbReference type="PROSITE" id="PS50293">
    <property type="entry name" value="TPR_REGION"/>
    <property type="match status" value="2"/>
</dbReference>
<dbReference type="SMART" id="SM00028">
    <property type="entry name" value="TPR"/>
    <property type="match status" value="7"/>
</dbReference>
<dbReference type="RefSeq" id="WP_190722239.1">
    <property type="nucleotide sequence ID" value="NZ_JACJSW010000152.1"/>
</dbReference>
<feature type="repeat" description="TPR" evidence="5">
    <location>
        <begin position="399"/>
        <end position="432"/>
    </location>
</feature>
<dbReference type="PANTHER" id="PTHR45954">
    <property type="entry name" value="LD33695P"/>
    <property type="match status" value="1"/>
</dbReference>
<dbReference type="InterPro" id="IPR013105">
    <property type="entry name" value="TPR_2"/>
</dbReference>
<comment type="subcellular location">
    <subcellularLocation>
        <location evidence="1">Cytoplasm</location>
    </subcellularLocation>
</comment>
<evidence type="ECO:0000256" key="2">
    <source>
        <dbReference type="ARBA" id="ARBA00022490"/>
    </source>
</evidence>
<keyword evidence="4 5" id="KW-0802">TPR repeat</keyword>
<feature type="repeat" description="TPR" evidence="5">
    <location>
        <begin position="359"/>
        <end position="392"/>
    </location>
</feature>
<evidence type="ECO:0000256" key="5">
    <source>
        <dbReference type="PROSITE-ProRule" id="PRU00339"/>
    </source>
</evidence>
<gene>
    <name evidence="6" type="ORF">H6G48_14080</name>
</gene>
<organism evidence="6 7">
    <name type="scientific">Microcystis flos-aquae FACHB-1344</name>
    <dbReference type="NCBI Taxonomy" id="2692899"/>
    <lineage>
        <taxon>Bacteria</taxon>
        <taxon>Bacillati</taxon>
        <taxon>Cyanobacteriota</taxon>
        <taxon>Cyanophyceae</taxon>
        <taxon>Oscillatoriophycideae</taxon>
        <taxon>Chroococcales</taxon>
        <taxon>Microcystaceae</taxon>
        <taxon>Microcystis</taxon>
    </lineage>
</organism>
<dbReference type="SUPFAM" id="SSF48452">
    <property type="entry name" value="TPR-like"/>
    <property type="match status" value="2"/>
</dbReference>
<evidence type="ECO:0000256" key="1">
    <source>
        <dbReference type="ARBA" id="ARBA00004496"/>
    </source>
</evidence>
<evidence type="ECO:0000256" key="4">
    <source>
        <dbReference type="ARBA" id="ARBA00022803"/>
    </source>
</evidence>
<dbReference type="PANTHER" id="PTHR45954:SF1">
    <property type="entry name" value="LD33695P"/>
    <property type="match status" value="1"/>
</dbReference>
<keyword evidence="7" id="KW-1185">Reference proteome</keyword>
<name>A0ABR8HTH1_9CHRO</name>
<feature type="repeat" description="TPR" evidence="5">
    <location>
        <begin position="439"/>
        <end position="472"/>
    </location>
</feature>
<dbReference type="Pfam" id="PF07719">
    <property type="entry name" value="TPR_2"/>
    <property type="match status" value="1"/>
</dbReference>
<dbReference type="Proteomes" id="UP000636187">
    <property type="component" value="Unassembled WGS sequence"/>
</dbReference>
<dbReference type="EMBL" id="JACJSW010000152">
    <property type="protein sequence ID" value="MBD2622739.1"/>
    <property type="molecule type" value="Genomic_DNA"/>
</dbReference>
<dbReference type="InterPro" id="IPR019734">
    <property type="entry name" value="TPR_rpt"/>
</dbReference>
<dbReference type="PROSITE" id="PS50005">
    <property type="entry name" value="TPR"/>
    <property type="match status" value="5"/>
</dbReference>
<dbReference type="InterPro" id="IPR052386">
    <property type="entry name" value="GPSM"/>
</dbReference>
<feature type="repeat" description="TPR" evidence="5">
    <location>
        <begin position="479"/>
        <end position="512"/>
    </location>
</feature>
<dbReference type="Pfam" id="PF13424">
    <property type="entry name" value="TPR_12"/>
    <property type="match status" value="3"/>
</dbReference>
<keyword evidence="2" id="KW-0963">Cytoplasm</keyword>
<evidence type="ECO:0000313" key="6">
    <source>
        <dbReference type="EMBL" id="MBD2622739.1"/>
    </source>
</evidence>
<evidence type="ECO:0000256" key="3">
    <source>
        <dbReference type="ARBA" id="ARBA00022737"/>
    </source>
</evidence>
<reference evidence="6 7" key="1">
    <citation type="journal article" date="2020" name="ISME J.">
        <title>Comparative genomics reveals insights into cyanobacterial evolution and habitat adaptation.</title>
        <authorList>
            <person name="Chen M.Y."/>
            <person name="Teng W.K."/>
            <person name="Zhao L."/>
            <person name="Hu C.X."/>
            <person name="Zhou Y.K."/>
            <person name="Han B.P."/>
            <person name="Song L.R."/>
            <person name="Shu W.S."/>
        </authorList>
    </citation>
    <scope>NUCLEOTIDE SEQUENCE [LARGE SCALE GENOMIC DNA]</scope>
    <source>
        <strain evidence="6 7">FACHB-1344</strain>
    </source>
</reference>
<proteinExistence type="predicted"/>
<sequence length="528" mass="61281">MNNETSSIIDQNEREYEGLIVSLEANQERLNILICVCNQEKLREEIIDRYSKELEPVIPCYRIDLDQKEPSLRAAIASLVSKKPELLQSKNAVITTTGVEKLHSISRSERVATEWQREKSELDKFFGYLQWTREGLREFPYSIVLWVTSTVEVNLRKKSPDFWSWRKGVFRFISPPSNFLPCQEFLPILQSFDEITIDKDIPSISKEDLLELIEQIEVNKGKKEPRLASLYASLAKIYNLRLLYRSPLVDYRQEQQLAIEYYQKAIDLQKELNLELDLVASLDSLAGIYYSLGEDQKAIEFYQQSLAIFQEIDDIRGVAYCYNNLGNAYRFRGEYQKAIEFYQQSLAIFQEIDDIRGVAYCYNNLGNIYNYLGEYQKAIEFHQQSLAIKREISDITGEAYSYLGLGNVYDSLGEYQKAIKFHQQSLAITREIDDRGGEAKSYGNLGNVYYSLGEYQKALEFYQQSLAIKREIGDRRGEANAWFNLGLTYYKLDRISEAKEAFLQSRELFQALGLAGYVQKCDQAIRQL</sequence>
<evidence type="ECO:0000313" key="7">
    <source>
        <dbReference type="Proteomes" id="UP000636187"/>
    </source>
</evidence>
<feature type="repeat" description="TPR" evidence="5">
    <location>
        <begin position="319"/>
        <end position="352"/>
    </location>
</feature>